<dbReference type="Gene3D" id="6.10.140.1950">
    <property type="match status" value="1"/>
</dbReference>
<evidence type="ECO:0000256" key="7">
    <source>
        <dbReference type="ARBA" id="ARBA00022741"/>
    </source>
</evidence>
<dbReference type="GO" id="GO:0006096">
    <property type="term" value="P:glycolytic process"/>
    <property type="evidence" value="ECO:0007669"/>
    <property type="project" value="UniProtKB-UniPathway"/>
</dbReference>
<accession>A0A2B4RXU6</accession>
<dbReference type="EMBL" id="LSMT01000239">
    <property type="protein sequence ID" value="PFX22441.1"/>
    <property type="molecule type" value="Genomic_DNA"/>
</dbReference>
<keyword evidence="8" id="KW-0418">Kinase</keyword>
<keyword evidence="5" id="KW-0488">Methylation</keyword>
<evidence type="ECO:0000259" key="13">
    <source>
        <dbReference type="SMART" id="SM00937"/>
    </source>
</evidence>
<sequence length="419" mass="45703">MLDKLKIVKQRYDEVSDLIIQPDIISDQKRYVKINKEYKDLGKVMEKATLYENLLKNIEEAKEIIAGETDSEMVEMAKSELEEAQEKIPALEEEIKFLLIPKDTEDGKDVIVEIRAGTGGDEASIFAGDLFRMYNKYASDRGWQIETEDFNEGTAGGFKEIIFSISGEDVYGDMKFESGVHRVQRVPQTETQGRVHTSAATVMVLPQAEEFDIELKQSDIRIDYFCSSGPGGQSVNTTYSAGTIAIAKAVKNATQKGAFSLIGGGDSVAAINQLGFADDVSYVSTGGGALLAYMEGKELPEGLRGLGAGKFGSGDLFNMVFVNNADDNVGYISFSSDLIKNPQQGTHFTVDGLPKNLILNSSGDGDAIWITGTAVNHSNSDDTTFTITFDKSIFAAANRPTSNDEIVGRTLTFKLDFVD</sequence>
<feature type="domain" description="Peptide chain release factor" evidence="13">
    <location>
        <begin position="63"/>
        <end position="177"/>
    </location>
</feature>
<dbReference type="Gene3D" id="3.40.50.1260">
    <property type="entry name" value="Phosphoglycerate kinase, N-terminal domain"/>
    <property type="match status" value="2"/>
</dbReference>
<dbReference type="SMART" id="SM00937">
    <property type="entry name" value="PCRF"/>
    <property type="match status" value="1"/>
</dbReference>
<evidence type="ECO:0000256" key="6">
    <source>
        <dbReference type="ARBA" id="ARBA00022679"/>
    </source>
</evidence>
<evidence type="ECO:0000256" key="4">
    <source>
        <dbReference type="ARBA" id="ARBA00013061"/>
    </source>
</evidence>
<evidence type="ECO:0000256" key="12">
    <source>
        <dbReference type="SAM" id="Coils"/>
    </source>
</evidence>
<name>A0A2B4RXU6_STYPI</name>
<comment type="caution">
    <text evidence="14">The sequence shown here is derived from an EMBL/GenBank/DDBJ whole genome shotgun (WGS) entry which is preliminary data.</text>
</comment>
<dbReference type="GO" id="GO:0005524">
    <property type="term" value="F:ATP binding"/>
    <property type="evidence" value="ECO:0007669"/>
    <property type="project" value="UniProtKB-KW"/>
</dbReference>
<dbReference type="EC" id="2.7.2.3" evidence="4"/>
<comment type="similarity">
    <text evidence="2">Belongs to the phosphoglycerate kinase family.</text>
</comment>
<dbReference type="SUPFAM" id="SSF75620">
    <property type="entry name" value="Release factor"/>
    <property type="match status" value="1"/>
</dbReference>
<evidence type="ECO:0000256" key="8">
    <source>
        <dbReference type="ARBA" id="ARBA00022777"/>
    </source>
</evidence>
<dbReference type="GO" id="GO:0004618">
    <property type="term" value="F:phosphoglycerate kinase activity"/>
    <property type="evidence" value="ECO:0007669"/>
    <property type="project" value="UniProtKB-EC"/>
</dbReference>
<dbReference type="Pfam" id="PF00162">
    <property type="entry name" value="PGK"/>
    <property type="match status" value="1"/>
</dbReference>
<feature type="coiled-coil region" evidence="12">
    <location>
        <begin position="51"/>
        <end position="94"/>
    </location>
</feature>
<dbReference type="Pfam" id="PF03462">
    <property type="entry name" value="PCRF"/>
    <property type="match status" value="1"/>
</dbReference>
<evidence type="ECO:0000256" key="11">
    <source>
        <dbReference type="ARBA" id="ARBA00022917"/>
    </source>
</evidence>
<evidence type="ECO:0000313" key="14">
    <source>
        <dbReference type="EMBL" id="PFX22441.1"/>
    </source>
</evidence>
<dbReference type="GO" id="GO:0003747">
    <property type="term" value="F:translation release factor activity"/>
    <property type="evidence" value="ECO:0007669"/>
    <property type="project" value="InterPro"/>
</dbReference>
<dbReference type="STRING" id="50429.A0A2B4RXU6"/>
<reference evidence="14" key="1">
    <citation type="journal article" date="2017" name="J. ISSAAS">
        <title>Comparative analysis of the genomes of Stylophora pistillata and Acropora digitifera provides evidence for extensive differences between species of corals.</title>
        <authorList>
            <person name="Voolstra C.R."/>
            <person name="Li Y."/>
            <person name="Liew Y.J."/>
            <person name="Baumgarten S."/>
            <person name="Zoccola D."/>
            <person name="Flot J.-F."/>
            <person name="Tambutte S."/>
            <person name="Allemand D."/>
            <person name="Aranda M."/>
        </authorList>
    </citation>
    <scope>NUCLEOTIDE SEQUENCE</scope>
    <source>
        <strain evidence="14">CSM Monaco</strain>
        <tissue evidence="14">Whole animal</tissue>
    </source>
</reference>
<protein>
    <recommendedName>
        <fullName evidence="4">phosphoglycerate kinase</fullName>
        <ecNumber evidence="4">2.7.2.3</ecNumber>
    </recommendedName>
</protein>
<dbReference type="InterPro" id="IPR045853">
    <property type="entry name" value="Pep_chain_release_fac_I_sf"/>
</dbReference>
<dbReference type="GO" id="GO:0005737">
    <property type="term" value="C:cytoplasm"/>
    <property type="evidence" value="ECO:0007669"/>
    <property type="project" value="UniProtKB-ARBA"/>
</dbReference>
<dbReference type="InterPro" id="IPR036043">
    <property type="entry name" value="Phosphoglycerate_kinase_sf"/>
</dbReference>
<dbReference type="SUPFAM" id="SSF53748">
    <property type="entry name" value="Phosphoglycerate kinase"/>
    <property type="match status" value="1"/>
</dbReference>
<evidence type="ECO:0000256" key="5">
    <source>
        <dbReference type="ARBA" id="ARBA00022481"/>
    </source>
</evidence>
<dbReference type="Gene3D" id="3.30.70.1660">
    <property type="match status" value="1"/>
</dbReference>
<dbReference type="InterPro" id="IPR050057">
    <property type="entry name" value="Prokaryotic/Mito_RF"/>
</dbReference>
<dbReference type="InterPro" id="IPR001576">
    <property type="entry name" value="Phosphoglycerate_kinase"/>
</dbReference>
<comment type="similarity">
    <text evidence="3">Belongs to the prokaryotic/mitochondrial release factor family.</text>
</comment>
<proteinExistence type="inferred from homology"/>
<dbReference type="InterPro" id="IPR005139">
    <property type="entry name" value="PCRF"/>
</dbReference>
<keyword evidence="10" id="KW-0460">Magnesium</keyword>
<dbReference type="OrthoDB" id="2019491at2759"/>
<dbReference type="AlphaFoldDB" id="A0A2B4RXU6"/>
<dbReference type="UniPathway" id="UPA00109">
    <property type="reaction ID" value="UER00185"/>
</dbReference>
<dbReference type="InterPro" id="IPR015824">
    <property type="entry name" value="Phosphoglycerate_kinase_N"/>
</dbReference>
<organism evidence="14">
    <name type="scientific">Stylophora pistillata</name>
    <name type="common">Smooth cauliflower coral</name>
    <dbReference type="NCBI Taxonomy" id="50429"/>
    <lineage>
        <taxon>Eukaryota</taxon>
        <taxon>Metazoa</taxon>
        <taxon>Cnidaria</taxon>
        <taxon>Anthozoa</taxon>
        <taxon>Hexacorallia</taxon>
        <taxon>Scleractinia</taxon>
        <taxon>Astrocoeniina</taxon>
        <taxon>Pocilloporidae</taxon>
        <taxon>Stylophora</taxon>
    </lineage>
</organism>
<dbReference type="PANTHER" id="PTHR43804:SF7">
    <property type="entry name" value="LD18447P"/>
    <property type="match status" value="1"/>
</dbReference>
<keyword evidence="12" id="KW-0175">Coiled coil</keyword>
<evidence type="ECO:0000256" key="1">
    <source>
        <dbReference type="ARBA" id="ARBA00001946"/>
    </source>
</evidence>
<dbReference type="PANTHER" id="PTHR43804">
    <property type="entry name" value="LD18447P"/>
    <property type="match status" value="1"/>
</dbReference>
<evidence type="ECO:0000256" key="10">
    <source>
        <dbReference type="ARBA" id="ARBA00022842"/>
    </source>
</evidence>
<keyword evidence="6" id="KW-0808">Transferase</keyword>
<keyword evidence="9" id="KW-0067">ATP-binding</keyword>
<keyword evidence="7" id="KW-0547">Nucleotide-binding</keyword>
<keyword evidence="11" id="KW-0648">Protein biosynthesis</keyword>
<evidence type="ECO:0000256" key="9">
    <source>
        <dbReference type="ARBA" id="ARBA00022840"/>
    </source>
</evidence>
<comment type="cofactor">
    <cofactor evidence="1">
        <name>Mg(2+)</name>
        <dbReference type="ChEBI" id="CHEBI:18420"/>
    </cofactor>
</comment>
<evidence type="ECO:0000256" key="3">
    <source>
        <dbReference type="ARBA" id="ARBA00010835"/>
    </source>
</evidence>
<gene>
    <name evidence="14" type="primary">prfA</name>
    <name evidence="14" type="ORF">AWC38_SpisGene13014</name>
</gene>
<evidence type="ECO:0000256" key="2">
    <source>
        <dbReference type="ARBA" id="ARBA00008982"/>
    </source>
</evidence>
<dbReference type="FunFam" id="3.30.70.1660:FF:000002">
    <property type="entry name" value="Peptide chain release factor 1"/>
    <property type="match status" value="1"/>
</dbReference>